<reference evidence="1 2" key="1">
    <citation type="submission" date="2020-08" db="EMBL/GenBank/DDBJ databases">
        <title>Genomic Encyclopedia of Type Strains, Phase III (KMG-III): the genomes of soil and plant-associated and newly described type strains.</title>
        <authorList>
            <person name="Whitman W."/>
        </authorList>
    </citation>
    <scope>NUCLEOTIDE SEQUENCE [LARGE SCALE GENOMIC DNA]</scope>
    <source>
        <strain evidence="1 2">CECT 7247</strain>
    </source>
</reference>
<protein>
    <recommendedName>
        <fullName evidence="3">Shufflon system plasmid conjugative transfer pilus tip adhesin PilV</fullName>
    </recommendedName>
</protein>
<evidence type="ECO:0008006" key="3">
    <source>
        <dbReference type="Google" id="ProtNLM"/>
    </source>
</evidence>
<gene>
    <name evidence="1" type="ORF">FHS28_000712</name>
</gene>
<sequence length="624" mass="64424">MMLAVRYSQMVSQGKAVGQQLTTISEGAARYMRQYNKQILALDARCAESTLEIDEGGTTPPPGASDTGPDCKLVLGSVTVANGFQPTVRELQDLELVRANDALLLPFSPGIAVDKRSGEAALARIAVAIRPVRHEQSAVDPATTGGTTGGTGAGTGAVIPAGFVPGINDSLGGPIAEFKGFPFRVGTDAARDMPPTINGVSCYNGKSDPPTLVMADRLIVDSKNELKLIQGYTDTFLSAAVSSFQNGRTYCRYLQQRYGMGLIGGSGTTPGGGTPGSPDTGGTPGNAWTLESVVFNTQPYYFGSTSLPLGAAAQMGAALQEAGYAGRMSMLKSGLAESKTLRGVFGHSQSENPIQSKDGARGLPGILAAVNLLADSTAASAGSGSGSGSGIPSWDAAGNDITNAGLIQGQQIATNSAVIGGAGKVLQTKGRSAVLAVNGNLVMGQSSTLMAAAVEAARINVEQSQATNVFSEALNARSFRTTPAYTTVGKAGVPHSLIIDNGTQVRLPRVQIGAFCSSFGDIGVTQAVSIQTPSGNSHVMTRFIAVCQPDITQTRSISSPDTVVSKWSSADYDALLLKFPTKTYTWNWFPATAADTYKSLPADAAYPEVPNPILGTETAPPLGQ</sequence>
<dbReference type="RefSeq" id="WP_184294105.1">
    <property type="nucleotide sequence ID" value="NZ_JACHXO010000001.1"/>
</dbReference>
<name>A0ABR6GNT2_9BURK</name>
<evidence type="ECO:0000313" key="2">
    <source>
        <dbReference type="Proteomes" id="UP000574369"/>
    </source>
</evidence>
<comment type="caution">
    <text evidence="1">The sequence shown here is derived from an EMBL/GenBank/DDBJ whole genome shotgun (WGS) entry which is preliminary data.</text>
</comment>
<accession>A0ABR6GNT2</accession>
<keyword evidence="2" id="KW-1185">Reference proteome</keyword>
<proteinExistence type="predicted"/>
<organism evidence="1 2">
    <name type="scientific">Roseateles terrae</name>
    <dbReference type="NCBI Taxonomy" id="431060"/>
    <lineage>
        <taxon>Bacteria</taxon>
        <taxon>Pseudomonadati</taxon>
        <taxon>Pseudomonadota</taxon>
        <taxon>Betaproteobacteria</taxon>
        <taxon>Burkholderiales</taxon>
        <taxon>Sphaerotilaceae</taxon>
        <taxon>Roseateles</taxon>
    </lineage>
</organism>
<dbReference type="Proteomes" id="UP000574369">
    <property type="component" value="Unassembled WGS sequence"/>
</dbReference>
<evidence type="ECO:0000313" key="1">
    <source>
        <dbReference type="EMBL" id="MBB3193347.1"/>
    </source>
</evidence>
<dbReference type="EMBL" id="JACHXO010000001">
    <property type="protein sequence ID" value="MBB3193347.1"/>
    <property type="molecule type" value="Genomic_DNA"/>
</dbReference>